<feature type="domain" description="Amidohydrolase-related" evidence="3">
    <location>
        <begin position="112"/>
        <end position="446"/>
    </location>
</feature>
<dbReference type="Pfam" id="PF01979">
    <property type="entry name" value="Amidohydro_1"/>
    <property type="match status" value="1"/>
</dbReference>
<dbReference type="InterPro" id="IPR051781">
    <property type="entry name" value="Metallo-dep_Hydrolase"/>
</dbReference>
<keyword evidence="5" id="KW-1185">Reference proteome</keyword>
<dbReference type="OrthoDB" id="9802793at2"/>
<reference evidence="5" key="1">
    <citation type="submission" date="2017-09" db="EMBL/GenBank/DDBJ databases">
        <authorList>
            <person name="Feng G."/>
            <person name="Zhu H."/>
        </authorList>
    </citation>
    <scope>NUCLEOTIDE SEQUENCE [LARGE SCALE GENOMIC DNA]</scope>
    <source>
        <strain evidence="5">1PNM-20</strain>
    </source>
</reference>
<feature type="region of interest" description="Disordered" evidence="1">
    <location>
        <begin position="25"/>
        <end position="52"/>
    </location>
</feature>
<evidence type="ECO:0000256" key="1">
    <source>
        <dbReference type="SAM" id="MobiDB-lite"/>
    </source>
</evidence>
<keyword evidence="2" id="KW-0732">Signal</keyword>
<dbReference type="PROSITE" id="PS51257">
    <property type="entry name" value="PROKAR_LIPOPROTEIN"/>
    <property type="match status" value="1"/>
</dbReference>
<dbReference type="AlphaFoldDB" id="A0A2A2SHT2"/>
<dbReference type="InterPro" id="IPR032466">
    <property type="entry name" value="Metal_Hydrolase"/>
</dbReference>
<dbReference type="GO" id="GO:0016810">
    <property type="term" value="F:hydrolase activity, acting on carbon-nitrogen (but not peptide) bonds"/>
    <property type="evidence" value="ECO:0007669"/>
    <property type="project" value="InterPro"/>
</dbReference>
<feature type="signal peptide" evidence="2">
    <location>
        <begin position="1"/>
        <end position="22"/>
    </location>
</feature>
<evidence type="ECO:0000313" key="5">
    <source>
        <dbReference type="Proteomes" id="UP000218151"/>
    </source>
</evidence>
<evidence type="ECO:0000259" key="3">
    <source>
        <dbReference type="Pfam" id="PF01979"/>
    </source>
</evidence>
<dbReference type="RefSeq" id="WP_095997289.1">
    <property type="nucleotide sequence ID" value="NZ_NSLI01000002.1"/>
</dbReference>
<dbReference type="SUPFAM" id="SSF51338">
    <property type="entry name" value="Composite domain of metallo-dependent hydrolases"/>
    <property type="match status" value="1"/>
</dbReference>
<comment type="caution">
    <text evidence="4">The sequence shown here is derived from an EMBL/GenBank/DDBJ whole genome shotgun (WGS) entry which is preliminary data.</text>
</comment>
<dbReference type="InterPro" id="IPR011059">
    <property type="entry name" value="Metal-dep_hydrolase_composite"/>
</dbReference>
<gene>
    <name evidence="4" type="ORF">CKY28_05300</name>
</gene>
<dbReference type="EMBL" id="NSLI01000002">
    <property type="protein sequence ID" value="PAX08778.1"/>
    <property type="molecule type" value="Genomic_DNA"/>
</dbReference>
<protein>
    <submittedName>
        <fullName evidence="4">Amidohydrolase</fullName>
    </submittedName>
</protein>
<dbReference type="Gene3D" id="2.30.40.10">
    <property type="entry name" value="Urease, subunit C, domain 1"/>
    <property type="match status" value="1"/>
</dbReference>
<dbReference type="CDD" id="cd01309">
    <property type="entry name" value="Met_dep_hydrolase_C"/>
    <property type="match status" value="1"/>
</dbReference>
<accession>A0A2A2SHT2</accession>
<evidence type="ECO:0000256" key="2">
    <source>
        <dbReference type="SAM" id="SignalP"/>
    </source>
</evidence>
<keyword evidence="4" id="KW-0378">Hydrolase</keyword>
<organism evidence="4 5">
    <name type="scientific">Sphingomonas lenta</name>
    <dbReference type="NCBI Taxonomy" id="1141887"/>
    <lineage>
        <taxon>Bacteria</taxon>
        <taxon>Pseudomonadati</taxon>
        <taxon>Pseudomonadota</taxon>
        <taxon>Alphaproteobacteria</taxon>
        <taxon>Sphingomonadales</taxon>
        <taxon>Sphingomonadaceae</taxon>
        <taxon>Sphingomonas</taxon>
    </lineage>
</organism>
<dbReference type="SUPFAM" id="SSF51556">
    <property type="entry name" value="Metallo-dependent hydrolases"/>
    <property type="match status" value="1"/>
</dbReference>
<name>A0A2A2SHT2_9SPHN</name>
<evidence type="ECO:0000313" key="4">
    <source>
        <dbReference type="EMBL" id="PAX08778.1"/>
    </source>
</evidence>
<dbReference type="Proteomes" id="UP000218151">
    <property type="component" value="Unassembled WGS sequence"/>
</dbReference>
<feature type="chain" id="PRO_5012019613" evidence="2">
    <location>
        <begin position="23"/>
        <end position="475"/>
    </location>
</feature>
<dbReference type="PANTHER" id="PTHR43135">
    <property type="entry name" value="ALPHA-D-RIBOSE 1-METHYLPHOSPHONATE 5-TRIPHOSPHATE DIPHOSPHATASE"/>
    <property type="match status" value="1"/>
</dbReference>
<proteinExistence type="predicted"/>
<dbReference type="Gene3D" id="3.20.20.140">
    <property type="entry name" value="Metal-dependent hydrolases"/>
    <property type="match status" value="1"/>
</dbReference>
<dbReference type="InterPro" id="IPR006680">
    <property type="entry name" value="Amidohydro-rel"/>
</dbReference>
<dbReference type="PANTHER" id="PTHR43135:SF3">
    <property type="entry name" value="ALPHA-D-RIBOSE 1-METHYLPHOSPHONATE 5-TRIPHOSPHATE DIPHOSPHATASE"/>
    <property type="match status" value="1"/>
</dbReference>
<sequence length="475" mass="50787">MLRSGVGTAVAAALMLAACSNARPQSASAEAPATKGKGPGRNKGYSHDPFPSTYKPYPGVPTLVRNVTIYDGEGGRIDNGAALFADGKVVAVGQTVDAPANATVIDGAGKWLTPGVIDIHSHLGNGPSPQVDAHDDVNEATAPVTADVWAEHGVWPQDPGFGRALANGGVTTLQILPGSANLFGGRTVVLKNVYARTMQAMKFPGAPYGLKMACGENPKRVYGGKGRKPSTRMGNVAADRDYWAKAVAYKRKWDKYEDDGGAAPDRDIGYDTARGVLAGEILVQNHCYRADEMAIVMDMAKEFGYRVTAFHHAVEAYKIADLLKANNTCAAVWADWYGFKMESYDGIGENLALLQKEGACGFIHSDDENGIQRLNQEVAKALAAGRRAGIQISDEQAWRWLAIGPATALGIADKTGSLKPGKMADAVLWNGNPLSVYTRPEKVWVDGALLYDANDPRRRPMSDFELGQPGRENAR</sequence>